<gene>
    <name evidence="2" type="ORF">Z518_01030</name>
</gene>
<dbReference type="GeneID" id="25289101"/>
<dbReference type="EMBL" id="KN847475">
    <property type="protein sequence ID" value="KIX09949.1"/>
    <property type="molecule type" value="Genomic_DNA"/>
</dbReference>
<evidence type="ECO:0000313" key="3">
    <source>
        <dbReference type="Proteomes" id="UP000053617"/>
    </source>
</evidence>
<dbReference type="Proteomes" id="UP000053617">
    <property type="component" value="Unassembled WGS sequence"/>
</dbReference>
<evidence type="ECO:0000313" key="2">
    <source>
        <dbReference type="EMBL" id="KIX09949.1"/>
    </source>
</evidence>
<evidence type="ECO:0000256" key="1">
    <source>
        <dbReference type="SAM" id="MobiDB-lite"/>
    </source>
</evidence>
<dbReference type="VEuPathDB" id="FungiDB:Z518_01030"/>
<dbReference type="HOGENOM" id="CLU_1750703_0_0_1"/>
<organism evidence="2 3">
    <name type="scientific">Rhinocladiella mackenziei CBS 650.93</name>
    <dbReference type="NCBI Taxonomy" id="1442369"/>
    <lineage>
        <taxon>Eukaryota</taxon>
        <taxon>Fungi</taxon>
        <taxon>Dikarya</taxon>
        <taxon>Ascomycota</taxon>
        <taxon>Pezizomycotina</taxon>
        <taxon>Eurotiomycetes</taxon>
        <taxon>Chaetothyriomycetidae</taxon>
        <taxon>Chaetothyriales</taxon>
        <taxon>Herpotrichiellaceae</taxon>
        <taxon>Rhinocladiella</taxon>
    </lineage>
</organism>
<reference evidence="2 3" key="1">
    <citation type="submission" date="2015-01" db="EMBL/GenBank/DDBJ databases">
        <title>The Genome Sequence of Rhinocladiella mackenzie CBS 650.93.</title>
        <authorList>
            <consortium name="The Broad Institute Genomics Platform"/>
            <person name="Cuomo C."/>
            <person name="de Hoog S."/>
            <person name="Gorbushina A."/>
            <person name="Stielow B."/>
            <person name="Teixiera M."/>
            <person name="Abouelleil A."/>
            <person name="Chapman S.B."/>
            <person name="Priest M."/>
            <person name="Young S.K."/>
            <person name="Wortman J."/>
            <person name="Nusbaum C."/>
            <person name="Birren B."/>
        </authorList>
    </citation>
    <scope>NUCLEOTIDE SEQUENCE [LARGE SCALE GENOMIC DNA]</scope>
    <source>
        <strain evidence="2 3">CBS 650.93</strain>
    </source>
</reference>
<dbReference type="STRING" id="1442369.A0A0D2IV45"/>
<accession>A0A0D2IV45</accession>
<feature type="region of interest" description="Disordered" evidence="1">
    <location>
        <begin position="114"/>
        <end position="149"/>
    </location>
</feature>
<dbReference type="RefSeq" id="XP_013277085.1">
    <property type="nucleotide sequence ID" value="XM_013421631.1"/>
</dbReference>
<proteinExistence type="predicted"/>
<protein>
    <submittedName>
        <fullName evidence="2">Uncharacterized protein</fullName>
    </submittedName>
</protein>
<dbReference type="AlphaFoldDB" id="A0A0D2IV45"/>
<keyword evidence="3" id="KW-1185">Reference proteome</keyword>
<sequence length="149" mass="17246">MRNIALIRNRCSDSPIKDVMLMTDFWDELSHHAEGEQRHQELTSRREWKGYMVSKGSKIRHFLNDESSVLSILSELIDKPRVTLEIQKEMVDQGLDIFKAKAGAALNHELAELTKKHPSRTRPLRTRDENCNPRTRRGNAGSTRDRARP</sequence>
<name>A0A0D2IV45_9EURO</name>
<dbReference type="OrthoDB" id="8954335at2759"/>